<evidence type="ECO:0000313" key="2">
    <source>
        <dbReference type="EMBL" id="RJE87107.1"/>
    </source>
</evidence>
<evidence type="ECO:0000313" key="3">
    <source>
        <dbReference type="Proteomes" id="UP000284202"/>
    </source>
</evidence>
<evidence type="ECO:0000256" key="1">
    <source>
        <dbReference type="SAM" id="MobiDB-lite"/>
    </source>
</evidence>
<accession>A0A418T1N1</accession>
<reference evidence="3" key="1">
    <citation type="submission" date="2018-09" db="EMBL/GenBank/DDBJ databases">
        <title>Acidovorax cavernicola nov. sp. isolated from Gruta de las Maravillas (Aracena, Spain).</title>
        <authorList>
            <person name="Jurado V."/>
            <person name="Gutierrez-Patricio S."/>
            <person name="Gonzalez-Pimentel J.L."/>
            <person name="Miller A.Z."/>
            <person name="Laiz L."/>
            <person name="Saiz-Jimenez C."/>
        </authorList>
    </citation>
    <scope>NUCLEOTIDE SEQUENCE [LARGE SCALE GENOMIC DNA]</scope>
    <source>
        <strain evidence="3">1011MAR3C25</strain>
    </source>
</reference>
<protein>
    <submittedName>
        <fullName evidence="2">Uncharacterized protein</fullName>
    </submittedName>
</protein>
<name>A0A418T1N1_9RHOB</name>
<sequence>MFTVHALWGRSGRHDQKEEDDQGDTDEADRIAQEAVRHAVVTSLESPPARAPGEWRSARAGRLTRFNSSSNWSAETFATPTGCVFRLGRFGVAPTIGKAKNRMEGFDG</sequence>
<dbReference type="AlphaFoldDB" id="A0A418T1N1"/>
<feature type="region of interest" description="Disordered" evidence="1">
    <location>
        <begin position="1"/>
        <end position="31"/>
    </location>
</feature>
<comment type="caution">
    <text evidence="2">The sequence shown here is derived from an EMBL/GenBank/DDBJ whole genome shotgun (WGS) entry which is preliminary data.</text>
</comment>
<dbReference type="Proteomes" id="UP000284202">
    <property type="component" value="Unassembled WGS sequence"/>
</dbReference>
<organism evidence="2 3">
    <name type="scientific">Paracoccus onubensis</name>
    <dbReference type="NCBI Taxonomy" id="1675788"/>
    <lineage>
        <taxon>Bacteria</taxon>
        <taxon>Pseudomonadati</taxon>
        <taxon>Pseudomonadota</taxon>
        <taxon>Alphaproteobacteria</taxon>
        <taxon>Rhodobacterales</taxon>
        <taxon>Paracoccaceae</taxon>
        <taxon>Paracoccus</taxon>
    </lineage>
</organism>
<proteinExistence type="predicted"/>
<gene>
    <name evidence="2" type="ORF">D3P04_04975</name>
</gene>
<dbReference type="EMBL" id="QZCG01000003">
    <property type="protein sequence ID" value="RJE87107.1"/>
    <property type="molecule type" value="Genomic_DNA"/>
</dbReference>
<keyword evidence="3" id="KW-1185">Reference proteome</keyword>
<feature type="compositionally biased region" description="Acidic residues" evidence="1">
    <location>
        <begin position="18"/>
        <end position="27"/>
    </location>
</feature>